<reference evidence="2 5" key="2">
    <citation type="submission" date="2020-07" db="EMBL/GenBank/DDBJ databases">
        <title>The draft genome sequence of Maribacter polysiphoniae KCTC 22021.</title>
        <authorList>
            <person name="Mu L."/>
        </authorList>
    </citation>
    <scope>NUCLEOTIDE SEQUENCE [LARGE SCALE GENOMIC DNA]</scope>
    <source>
        <strain evidence="2 5">KCTC 22021</strain>
    </source>
</reference>
<dbReference type="Gene3D" id="3.60.21.10">
    <property type="match status" value="2"/>
</dbReference>
<proteinExistence type="predicted"/>
<feature type="domain" description="Calcineurin-like phosphoesterase" evidence="1">
    <location>
        <begin position="30"/>
        <end position="382"/>
    </location>
</feature>
<dbReference type="InterPro" id="IPR029052">
    <property type="entry name" value="Metallo-depent_PP-like"/>
</dbReference>
<dbReference type="PROSITE" id="PS51257">
    <property type="entry name" value="PROKAR_LIPOPROTEIN"/>
    <property type="match status" value="1"/>
</dbReference>
<name>A0A316DV21_9FLAO</name>
<evidence type="ECO:0000313" key="2">
    <source>
        <dbReference type="EMBL" id="MBD1262114.1"/>
    </source>
</evidence>
<dbReference type="OrthoDB" id="5695107at2"/>
<evidence type="ECO:0000313" key="4">
    <source>
        <dbReference type="Proteomes" id="UP000245667"/>
    </source>
</evidence>
<organism evidence="3 4">
    <name type="scientific">Maribacter polysiphoniae</name>
    <dbReference type="NCBI Taxonomy" id="429344"/>
    <lineage>
        <taxon>Bacteria</taxon>
        <taxon>Pseudomonadati</taxon>
        <taxon>Bacteroidota</taxon>
        <taxon>Flavobacteriia</taxon>
        <taxon>Flavobacteriales</taxon>
        <taxon>Flavobacteriaceae</taxon>
        <taxon>Maribacter</taxon>
    </lineage>
</organism>
<dbReference type="Proteomes" id="UP000651837">
    <property type="component" value="Unassembled WGS sequence"/>
</dbReference>
<accession>A0A316DV21</accession>
<gene>
    <name evidence="2" type="ORF">HZY62_16045</name>
    <name evidence="3" type="ORF">LX92_03585</name>
</gene>
<reference evidence="3 4" key="1">
    <citation type="submission" date="2018-05" db="EMBL/GenBank/DDBJ databases">
        <title>Genomic Encyclopedia of Archaeal and Bacterial Type Strains, Phase II (KMG-II): from individual species to whole genera.</title>
        <authorList>
            <person name="Goeker M."/>
        </authorList>
    </citation>
    <scope>NUCLEOTIDE SEQUENCE [LARGE SCALE GENOMIC DNA]</scope>
    <source>
        <strain evidence="3 4">DSM 23514</strain>
    </source>
</reference>
<dbReference type="InterPro" id="IPR004843">
    <property type="entry name" value="Calcineurin-like_PHP"/>
</dbReference>
<evidence type="ECO:0000313" key="3">
    <source>
        <dbReference type="EMBL" id="PWK21805.1"/>
    </source>
</evidence>
<dbReference type="RefSeq" id="WP_109653507.1">
    <property type="nucleotide sequence ID" value="NZ_JACWLN010000008.1"/>
</dbReference>
<evidence type="ECO:0000259" key="1">
    <source>
        <dbReference type="Pfam" id="PF00149"/>
    </source>
</evidence>
<dbReference type="Pfam" id="PF00149">
    <property type="entry name" value="Metallophos"/>
    <property type="match status" value="1"/>
</dbReference>
<evidence type="ECO:0000313" key="5">
    <source>
        <dbReference type="Proteomes" id="UP000651837"/>
    </source>
</evidence>
<keyword evidence="5" id="KW-1185">Reference proteome</keyword>
<dbReference type="AlphaFoldDB" id="A0A316DV21"/>
<dbReference type="Proteomes" id="UP000245667">
    <property type="component" value="Unassembled WGS sequence"/>
</dbReference>
<protein>
    <submittedName>
        <fullName evidence="3">Calcineurin-like phosphoesterase family protein</fullName>
    </submittedName>
    <submittedName>
        <fullName evidence="2">Metallophosphoesterase</fullName>
    </submittedName>
</protein>
<dbReference type="GO" id="GO:0016787">
    <property type="term" value="F:hydrolase activity"/>
    <property type="evidence" value="ECO:0007669"/>
    <property type="project" value="InterPro"/>
</dbReference>
<comment type="caution">
    <text evidence="3">The sequence shown here is derived from an EMBL/GenBank/DDBJ whole genome shotgun (WGS) entry which is preliminary data.</text>
</comment>
<dbReference type="EMBL" id="QGGQ01000010">
    <property type="protein sequence ID" value="PWK21805.1"/>
    <property type="molecule type" value="Genomic_DNA"/>
</dbReference>
<dbReference type="EMBL" id="JACWLN010000008">
    <property type="protein sequence ID" value="MBD1262114.1"/>
    <property type="molecule type" value="Genomic_DNA"/>
</dbReference>
<dbReference type="SUPFAM" id="SSF56300">
    <property type="entry name" value="Metallo-dependent phosphatases"/>
    <property type="match status" value="1"/>
</dbReference>
<sequence length="614" mass="70991">MILRKVIFVFFIISFLGCKEEQKSSVKELQVAFMSDVHLQDIYGSFKDNDYKGILNPQTGKYTLARTMQSQLQSTRLFNENYFAFLAALDDVVKRGVKLVVLPGDFSDDGQAFNIRGLRHVLDNYTKNYGIRFILTTGNHDPVRPFRMAAGKTDFLGKNGHSQAIFSEKGMFLPKNHDDLPVIITQDIAKLGYVGILDELQDFGFFPKPNDRYWESPFSSYGYENYDFNEAKKQATFENRKYRSNKNEPDIPDVSYLVEPIEDVWFLAIDANIYVPKPEADADTVDPKLFSSASIGYNNLLLHKAHLMDWIKSVTTRAEELGKTLIVFSHYPMLDFYDGAGPDIEALFGTNKMQMHRMPSEEISQMLIEAGVKVHFGGHMHMNDTGQRYLESGSLINIQIPSMAAYVPGYKLLTLKDNDVFEIETVVIDNVPDFDSLFPLYEKEYGYLEQVKDSAIWDKGILEAKTYKEFTTWHLNELVRLRFLKEDWPENLKFLLIRSSGEDLLRLAFDQEEEYNAFYKRLQEKNTEMAPLDSWTGLHMIHDFYKIRNADELAFSDIDQKRLEGYKVVCQQLRKSNYKNLRLWASIFMKVCNGEPSDHFKIDLKTGKIERVVP</sequence>